<dbReference type="EMBL" id="JBBEGM010000002">
    <property type="protein sequence ID" value="MEJ2861402.1"/>
    <property type="molecule type" value="Genomic_DNA"/>
</dbReference>
<dbReference type="Gene3D" id="3.40.50.1240">
    <property type="entry name" value="Phosphoglycerate mutase-like"/>
    <property type="match status" value="1"/>
</dbReference>
<feature type="compositionally biased region" description="Low complexity" evidence="1">
    <location>
        <begin position="67"/>
        <end position="83"/>
    </location>
</feature>
<protein>
    <submittedName>
        <fullName evidence="2">Histidine phosphatase family protein</fullName>
    </submittedName>
</protein>
<accession>A0ABU8M2Z3</accession>
<gene>
    <name evidence="2" type="ORF">WCD58_09555</name>
</gene>
<dbReference type="SUPFAM" id="SSF53254">
    <property type="entry name" value="Phosphoglycerate mutase-like"/>
    <property type="match status" value="1"/>
</dbReference>
<dbReference type="RefSeq" id="WP_337701994.1">
    <property type="nucleotide sequence ID" value="NZ_JBBEGM010000002.1"/>
</dbReference>
<reference evidence="2 3" key="1">
    <citation type="submission" date="2024-03" db="EMBL/GenBank/DDBJ databases">
        <title>Actinomycetospora sp. OC33-EN07, a novel actinomycete isolated from wild orchid (Aerides multiflora).</title>
        <authorList>
            <person name="Suriyachadkun C."/>
        </authorList>
    </citation>
    <scope>NUCLEOTIDE SEQUENCE [LARGE SCALE GENOMIC DNA]</scope>
    <source>
        <strain evidence="2 3">OC33-EN07</strain>
    </source>
</reference>
<feature type="region of interest" description="Disordered" evidence="1">
    <location>
        <begin position="60"/>
        <end position="83"/>
    </location>
</feature>
<name>A0ABU8M2Z3_9PSEU</name>
<organism evidence="2 3">
    <name type="scientific">Actinomycetospora flava</name>
    <dbReference type="NCBI Taxonomy" id="3129232"/>
    <lineage>
        <taxon>Bacteria</taxon>
        <taxon>Bacillati</taxon>
        <taxon>Actinomycetota</taxon>
        <taxon>Actinomycetes</taxon>
        <taxon>Pseudonocardiales</taxon>
        <taxon>Pseudonocardiaceae</taxon>
        <taxon>Actinomycetospora</taxon>
    </lineage>
</organism>
<proteinExistence type="predicted"/>
<evidence type="ECO:0000256" key="1">
    <source>
        <dbReference type="SAM" id="MobiDB-lite"/>
    </source>
</evidence>
<evidence type="ECO:0000313" key="2">
    <source>
        <dbReference type="EMBL" id="MEJ2861402.1"/>
    </source>
</evidence>
<dbReference type="Pfam" id="PF00300">
    <property type="entry name" value="His_Phos_1"/>
    <property type="match status" value="1"/>
</dbReference>
<dbReference type="SMART" id="SM00855">
    <property type="entry name" value="PGAM"/>
    <property type="match status" value="1"/>
</dbReference>
<dbReference type="InterPro" id="IPR013078">
    <property type="entry name" value="His_Pase_superF_clade-1"/>
</dbReference>
<dbReference type="Proteomes" id="UP001369736">
    <property type="component" value="Unassembled WGS sequence"/>
</dbReference>
<comment type="caution">
    <text evidence="2">The sequence shown here is derived from an EMBL/GenBank/DDBJ whole genome shotgun (WGS) entry which is preliminary data.</text>
</comment>
<sequence>MRLHLLAHAATAAARSARFPLDEPLDAGGRRAAAAVELATPEHLWCASSTRCRETASLALPERPVDGDAPAGPDPGDWAGRSPADLLADDAAALQAWMTDPDAAPPGGESLAALVARVGTWMDALPREDRTVGLAVVDPPVVRAAIAHALGAGPAAAWRVDVAPLTLAVLTGGAGRWNLRMLQTEPRSV</sequence>
<keyword evidence="3" id="KW-1185">Reference proteome</keyword>
<dbReference type="InterPro" id="IPR029033">
    <property type="entry name" value="His_PPase_superfam"/>
</dbReference>
<evidence type="ECO:0000313" key="3">
    <source>
        <dbReference type="Proteomes" id="UP001369736"/>
    </source>
</evidence>